<evidence type="ECO:0000256" key="2">
    <source>
        <dbReference type="SAM" id="Phobius"/>
    </source>
</evidence>
<sequence length="393" mass="41712">MPAAVSWPLGLVGMEWPKGDETAMDRLNDDWEQFAHRVELIRSELNSVSAGIGHSVEGDMQKAIDAQLDSLLSGDMSLERLIAQADDIAHCCNTMSNEIFVLKMIFVVELVALALYVTFLLATAEINWSAPIEIAQAVFEGRMTLAEAVDMVVRRILAKLLEKGLEEFAATSTKDMARLLGKDLVTGFGAKAFDGAIVEGSRKLGFTLLAQVRDNALWDKPMDPGELISKTLVSATAGAALSPIAAKADTLISKRGDSTATHLQTIIRARINTEDPSTPRRMLNIVLREGLEAGVRTGNWWGKETLPGKVTGPATTFAENVVIGPGFEQTWNQGSQPGVENPHSVAPAPTAESSGGASISDGRPTVGSPTTATAEQSAPKPPSASGGASWAVP</sequence>
<feature type="domain" description="Outer membrane channel protein CpnT-like N-terminal" evidence="3">
    <location>
        <begin position="13"/>
        <end position="124"/>
    </location>
</feature>
<dbReference type="Proteomes" id="UP000008363">
    <property type="component" value="Unassembled WGS sequence"/>
</dbReference>
<evidence type="ECO:0000259" key="3">
    <source>
        <dbReference type="Pfam" id="PF25547"/>
    </source>
</evidence>
<proteinExistence type="predicted"/>
<keyword evidence="2" id="KW-1133">Transmembrane helix</keyword>
<name>K6VZ78_9ACTN</name>
<protein>
    <recommendedName>
        <fullName evidence="3">Outer membrane channel protein CpnT-like N-terminal domain-containing protein</fullName>
    </recommendedName>
</protein>
<evidence type="ECO:0000256" key="1">
    <source>
        <dbReference type="SAM" id="MobiDB-lite"/>
    </source>
</evidence>
<feature type="transmembrane region" description="Helical" evidence="2">
    <location>
        <begin position="100"/>
        <end position="122"/>
    </location>
</feature>
<dbReference type="eggNOG" id="COG3266">
    <property type="taxonomic scope" value="Bacteria"/>
</dbReference>
<dbReference type="EMBL" id="BAHC01000168">
    <property type="protein sequence ID" value="GAB92220.1"/>
    <property type="molecule type" value="Genomic_DNA"/>
</dbReference>
<dbReference type="InterPro" id="IPR057746">
    <property type="entry name" value="CpnT-like_N"/>
</dbReference>
<evidence type="ECO:0000313" key="5">
    <source>
        <dbReference type="Proteomes" id="UP000008363"/>
    </source>
</evidence>
<feature type="compositionally biased region" description="Polar residues" evidence="1">
    <location>
        <begin position="329"/>
        <end position="338"/>
    </location>
</feature>
<feature type="region of interest" description="Disordered" evidence="1">
    <location>
        <begin position="327"/>
        <end position="393"/>
    </location>
</feature>
<evidence type="ECO:0000313" key="4">
    <source>
        <dbReference type="EMBL" id="GAB92220.1"/>
    </source>
</evidence>
<dbReference type="AlphaFoldDB" id="K6VZ78"/>
<keyword evidence="5" id="KW-1185">Reference proteome</keyword>
<reference evidence="4 5" key="1">
    <citation type="submission" date="2012-08" db="EMBL/GenBank/DDBJ databases">
        <title>Whole genome shotgun sequence of Gordonia rhizosphera NBRC 16068.</title>
        <authorList>
            <person name="Takarada H."/>
            <person name="Isaki S."/>
            <person name="Hosoyama A."/>
            <person name="Tsuchikane K."/>
            <person name="Katsumata H."/>
            <person name="Baba S."/>
            <person name="Ohji S."/>
            <person name="Yamazaki S."/>
            <person name="Fujita N."/>
        </authorList>
    </citation>
    <scope>NUCLEOTIDE SEQUENCE [LARGE SCALE GENOMIC DNA]</scope>
    <source>
        <strain evidence="4 5">NBRC 16068</strain>
    </source>
</reference>
<organism evidence="4 5">
    <name type="scientific">Gordonia rhizosphera NBRC 16068</name>
    <dbReference type="NCBI Taxonomy" id="1108045"/>
    <lineage>
        <taxon>Bacteria</taxon>
        <taxon>Bacillati</taxon>
        <taxon>Actinomycetota</taxon>
        <taxon>Actinomycetes</taxon>
        <taxon>Mycobacteriales</taxon>
        <taxon>Gordoniaceae</taxon>
        <taxon>Gordonia</taxon>
    </lineage>
</organism>
<dbReference type="Pfam" id="PF25547">
    <property type="entry name" value="WXG100_2"/>
    <property type="match status" value="1"/>
</dbReference>
<gene>
    <name evidence="4" type="ORF">GORHZ_168_00170</name>
</gene>
<feature type="compositionally biased region" description="Polar residues" evidence="1">
    <location>
        <begin position="367"/>
        <end position="376"/>
    </location>
</feature>
<keyword evidence="2" id="KW-0812">Transmembrane</keyword>
<comment type="caution">
    <text evidence="4">The sequence shown here is derived from an EMBL/GenBank/DDBJ whole genome shotgun (WGS) entry which is preliminary data.</text>
</comment>
<dbReference type="STRING" id="1108045.GORHZ_168_00170"/>
<accession>K6VZ78</accession>
<keyword evidence="2" id="KW-0472">Membrane</keyword>